<keyword evidence="1" id="KW-0131">Cell cycle</keyword>
<dbReference type="Proteomes" id="UP001409585">
    <property type="component" value="Unassembled WGS sequence"/>
</dbReference>
<sequence length="260" mass="28137" precursor="true">MMHVFAKRVMQCVVATSLGVAAGHTFAQAQVIDSRPATRASTAGASTTTAGNISSQMFGRMQQLEQEVLDLRGLVEQQAFEIKRLKQQRLDDYTDLDQRISNLMSSQGAAAPSAAPSRSSTSNAAASQPISGAKPVSERGLYSDALSLLLQKKDFDGSASKLNQYLKSYPNGLFTPNAYYWLGEISLSKQDLQDSQQWFSRLLKEYPGHNKAPDAKFKLGKLYFQLGDKGNAKSMLSEVAAGGTPAAQLAKDFMSVNGLL</sequence>
<dbReference type="Pfam" id="PF13432">
    <property type="entry name" value="TPR_16"/>
    <property type="match status" value="1"/>
</dbReference>
<dbReference type="PROSITE" id="PS50005">
    <property type="entry name" value="TPR"/>
    <property type="match status" value="1"/>
</dbReference>
<dbReference type="InterPro" id="IPR014162">
    <property type="entry name" value="CpoB_C"/>
</dbReference>
<dbReference type="InterPro" id="IPR032519">
    <property type="entry name" value="YbgF_tri"/>
</dbReference>
<reference evidence="6" key="1">
    <citation type="journal article" date="2019" name="Int. J. Syst. Evol. Microbiol.">
        <title>The Global Catalogue of Microorganisms (GCM) 10K type strain sequencing project: providing services to taxonomists for standard genome sequencing and annotation.</title>
        <authorList>
            <consortium name="The Broad Institute Genomics Platform"/>
            <consortium name="The Broad Institute Genome Sequencing Center for Infectious Disease"/>
            <person name="Wu L."/>
            <person name="Ma J."/>
        </authorList>
    </citation>
    <scope>NUCLEOTIDE SEQUENCE [LARGE SCALE GENOMIC DNA]</scope>
    <source>
        <strain evidence="6">JCM 19134</strain>
    </source>
</reference>
<feature type="signal peptide" evidence="1">
    <location>
        <begin position="1"/>
        <end position="29"/>
    </location>
</feature>
<dbReference type="GO" id="GO:0030288">
    <property type="term" value="C:outer membrane-bounded periplasmic space"/>
    <property type="evidence" value="ECO:0007669"/>
    <property type="project" value="UniProtKB-UniRule"/>
</dbReference>
<feature type="region of interest" description="Disordered" evidence="3">
    <location>
        <begin position="105"/>
        <end position="136"/>
    </location>
</feature>
<feature type="compositionally biased region" description="Low complexity" evidence="3">
    <location>
        <begin position="105"/>
        <end position="127"/>
    </location>
</feature>
<evidence type="ECO:0000313" key="6">
    <source>
        <dbReference type="Proteomes" id="UP001409585"/>
    </source>
</evidence>
<dbReference type="SUPFAM" id="SSF48452">
    <property type="entry name" value="TPR-like"/>
    <property type="match status" value="1"/>
</dbReference>
<name>A0AAV3TXD8_9ALTE</name>
<evidence type="ECO:0000256" key="2">
    <source>
        <dbReference type="PROSITE-ProRule" id="PRU00339"/>
    </source>
</evidence>
<keyword evidence="1" id="KW-0574">Periplasm</keyword>
<evidence type="ECO:0000256" key="3">
    <source>
        <dbReference type="SAM" id="MobiDB-lite"/>
    </source>
</evidence>
<keyword evidence="2" id="KW-0802">TPR repeat</keyword>
<comment type="subcellular location">
    <subcellularLocation>
        <location evidence="1">Periplasm</location>
    </subcellularLocation>
</comment>
<dbReference type="NCBIfam" id="TIGR02795">
    <property type="entry name" value="tol_pal_ybgF"/>
    <property type="match status" value="1"/>
</dbReference>
<dbReference type="InterPro" id="IPR011990">
    <property type="entry name" value="TPR-like_helical_dom_sf"/>
</dbReference>
<feature type="repeat" description="TPR" evidence="2">
    <location>
        <begin position="176"/>
        <end position="209"/>
    </location>
</feature>
<dbReference type="EMBL" id="BAABLX010000001">
    <property type="protein sequence ID" value="GAA4930225.1"/>
    <property type="molecule type" value="Genomic_DNA"/>
</dbReference>
<dbReference type="Pfam" id="PF13174">
    <property type="entry name" value="TPR_6"/>
    <property type="match status" value="1"/>
</dbReference>
<evidence type="ECO:0000259" key="4">
    <source>
        <dbReference type="Pfam" id="PF16331"/>
    </source>
</evidence>
<evidence type="ECO:0000313" key="5">
    <source>
        <dbReference type="EMBL" id="GAA4930225.1"/>
    </source>
</evidence>
<keyword evidence="1" id="KW-0132">Cell division</keyword>
<dbReference type="Gene3D" id="1.20.5.110">
    <property type="match status" value="1"/>
</dbReference>
<keyword evidence="6" id="KW-1185">Reference proteome</keyword>
<dbReference type="HAMAP" id="MF_02066">
    <property type="entry name" value="CpoB"/>
    <property type="match status" value="1"/>
</dbReference>
<comment type="similarity">
    <text evidence="1">Belongs to the CpoB family.</text>
</comment>
<dbReference type="GO" id="GO:0043093">
    <property type="term" value="P:FtsZ-dependent cytokinesis"/>
    <property type="evidence" value="ECO:0007669"/>
    <property type="project" value="UniProtKB-UniRule"/>
</dbReference>
<organism evidence="5 6">
    <name type="scientific">Halioxenophilus aromaticivorans</name>
    <dbReference type="NCBI Taxonomy" id="1306992"/>
    <lineage>
        <taxon>Bacteria</taxon>
        <taxon>Pseudomonadati</taxon>
        <taxon>Pseudomonadota</taxon>
        <taxon>Gammaproteobacteria</taxon>
        <taxon>Alteromonadales</taxon>
        <taxon>Alteromonadaceae</taxon>
        <taxon>Halioxenophilus</taxon>
    </lineage>
</organism>
<keyword evidence="1" id="KW-0732">Signal</keyword>
<comment type="caution">
    <text evidence="5">The sequence shown here is derived from an EMBL/GenBank/DDBJ whole genome shotgun (WGS) entry which is preliminary data.</text>
</comment>
<accession>A0AAV3TXD8</accession>
<gene>
    <name evidence="5" type="primary">ybgF</name>
    <name evidence="1" type="synonym">cpoB</name>
    <name evidence="5" type="ORF">GCM10025791_02600</name>
</gene>
<dbReference type="RefSeq" id="WP_345415841.1">
    <property type="nucleotide sequence ID" value="NZ_AP031496.1"/>
</dbReference>
<feature type="domain" description="YbgF trimerisation" evidence="4">
    <location>
        <begin position="53"/>
        <end position="109"/>
    </location>
</feature>
<dbReference type="InterPro" id="IPR019734">
    <property type="entry name" value="TPR_rpt"/>
</dbReference>
<dbReference type="InterPro" id="IPR034706">
    <property type="entry name" value="CpoB"/>
</dbReference>
<feature type="chain" id="PRO_5043061709" description="Cell division coordinator CpoB" evidence="1">
    <location>
        <begin position="30"/>
        <end position="260"/>
    </location>
</feature>
<evidence type="ECO:0000256" key="1">
    <source>
        <dbReference type="HAMAP-Rule" id="MF_02066"/>
    </source>
</evidence>
<comment type="function">
    <text evidence="1">Mediates coordination of peptidoglycan synthesis and outer membrane constriction during cell division.</text>
</comment>
<dbReference type="Gene3D" id="1.25.40.10">
    <property type="entry name" value="Tetratricopeptide repeat domain"/>
    <property type="match status" value="1"/>
</dbReference>
<protein>
    <recommendedName>
        <fullName evidence="1">Cell division coordinator CpoB</fullName>
    </recommendedName>
</protein>
<dbReference type="AlphaFoldDB" id="A0AAV3TXD8"/>
<dbReference type="Pfam" id="PF16331">
    <property type="entry name" value="TolA_bind_tri"/>
    <property type="match status" value="1"/>
</dbReference>
<dbReference type="GO" id="GO:0070206">
    <property type="term" value="P:protein trimerization"/>
    <property type="evidence" value="ECO:0007669"/>
    <property type="project" value="InterPro"/>
</dbReference>
<proteinExistence type="inferred from homology"/>